<keyword evidence="6" id="KW-1185">Reference proteome</keyword>
<dbReference type="AlphaFoldDB" id="A0A423PY96"/>
<evidence type="ECO:0000313" key="5">
    <source>
        <dbReference type="EMBL" id="ROO30567.1"/>
    </source>
</evidence>
<dbReference type="PANTHER" id="PTHR42781:SF4">
    <property type="entry name" value="SPERMIDINE_PUTRESCINE IMPORT ATP-BINDING PROTEIN POTA"/>
    <property type="match status" value="1"/>
</dbReference>
<proteinExistence type="predicted"/>
<gene>
    <name evidence="5" type="ORF">SAOR_01840</name>
</gene>
<keyword evidence="1" id="KW-0813">Transport</keyword>
<name>A0A423PY96_9GAMM</name>
<feature type="domain" description="ABC transporter" evidence="4">
    <location>
        <begin position="2"/>
        <end position="227"/>
    </location>
</feature>
<dbReference type="SUPFAM" id="SSF50331">
    <property type="entry name" value="MOP-like"/>
    <property type="match status" value="1"/>
</dbReference>
<dbReference type="Proteomes" id="UP000283993">
    <property type="component" value="Unassembled WGS sequence"/>
</dbReference>
<dbReference type="SMART" id="SM00382">
    <property type="entry name" value="AAA"/>
    <property type="match status" value="1"/>
</dbReference>
<dbReference type="SUPFAM" id="SSF52540">
    <property type="entry name" value="P-loop containing nucleoside triphosphate hydrolases"/>
    <property type="match status" value="1"/>
</dbReference>
<protein>
    <submittedName>
        <fullName evidence="5">ABC transporter ATPase</fullName>
    </submittedName>
</protein>
<dbReference type="InterPro" id="IPR003593">
    <property type="entry name" value="AAA+_ATPase"/>
</dbReference>
<dbReference type="PROSITE" id="PS50893">
    <property type="entry name" value="ABC_TRANSPORTER_2"/>
    <property type="match status" value="1"/>
</dbReference>
<dbReference type="PROSITE" id="PS00211">
    <property type="entry name" value="ABC_TRANSPORTER_1"/>
    <property type="match status" value="1"/>
</dbReference>
<comment type="caution">
    <text evidence="5">The sequence shown here is derived from an EMBL/GenBank/DDBJ whole genome shotgun (WGS) entry which is preliminary data.</text>
</comment>
<accession>A0A423PY96</accession>
<organism evidence="5 6">
    <name type="scientific">Salinisphaera orenii MK-B5</name>
    <dbReference type="NCBI Taxonomy" id="856730"/>
    <lineage>
        <taxon>Bacteria</taxon>
        <taxon>Pseudomonadati</taxon>
        <taxon>Pseudomonadota</taxon>
        <taxon>Gammaproteobacteria</taxon>
        <taxon>Salinisphaerales</taxon>
        <taxon>Salinisphaeraceae</taxon>
        <taxon>Salinisphaera</taxon>
    </lineage>
</organism>
<dbReference type="GO" id="GO:0016887">
    <property type="term" value="F:ATP hydrolysis activity"/>
    <property type="evidence" value="ECO:0007669"/>
    <property type="project" value="InterPro"/>
</dbReference>
<dbReference type="InterPro" id="IPR017871">
    <property type="entry name" value="ABC_transporter-like_CS"/>
</dbReference>
<dbReference type="GO" id="GO:0022857">
    <property type="term" value="F:transmembrane transporter activity"/>
    <property type="evidence" value="ECO:0007669"/>
    <property type="project" value="InterPro"/>
</dbReference>
<dbReference type="RefSeq" id="WP_123629944.1">
    <property type="nucleotide sequence ID" value="NZ_AYKH01000001.1"/>
</dbReference>
<evidence type="ECO:0000313" key="6">
    <source>
        <dbReference type="Proteomes" id="UP000283993"/>
    </source>
</evidence>
<evidence type="ECO:0000256" key="1">
    <source>
        <dbReference type="ARBA" id="ARBA00022448"/>
    </source>
</evidence>
<dbReference type="InterPro" id="IPR008995">
    <property type="entry name" value="Mo/tungstate-bd_C_term_dom"/>
</dbReference>
<evidence type="ECO:0000259" key="4">
    <source>
        <dbReference type="PROSITE" id="PS50893"/>
    </source>
</evidence>
<dbReference type="InterPro" id="IPR013611">
    <property type="entry name" value="Transp-assoc_OB_typ2"/>
</dbReference>
<dbReference type="InterPro" id="IPR050093">
    <property type="entry name" value="ABC_SmlMolc_Importer"/>
</dbReference>
<evidence type="ECO:0000256" key="3">
    <source>
        <dbReference type="ARBA" id="ARBA00022840"/>
    </source>
</evidence>
<dbReference type="Gene3D" id="3.40.50.300">
    <property type="entry name" value="P-loop containing nucleotide triphosphate hydrolases"/>
    <property type="match status" value="1"/>
</dbReference>
<dbReference type="GO" id="GO:0043190">
    <property type="term" value="C:ATP-binding cassette (ABC) transporter complex"/>
    <property type="evidence" value="ECO:0007669"/>
    <property type="project" value="InterPro"/>
</dbReference>
<sequence length="339" mass="36631">MLETRRLTVRYGRTTAVDALDLALADDEIVTLVGPTGCGKTSVLRAVAGLLPPSDGEIRLGALHIDARHDVPPEKRGVGLVFQDFALFPHLSVADNVAFRLRDRRPAEHWIERLGLAAHRQAMPDTLSGGQKQRVALARALAHAPALMLLDEPLASLDAALKAELRWEIRDALKAAGIPALWVTHDQTEALSVGDRMGVMHAGRLEQIATPDVCFRLPATRFVARFLGDAAFVPGRLEADRLVTAIGHAPAPRDCAGERVDVLVRPDDLSLQPAAGGDGGNGHVAWARYEGETRLYGIGLDHGDTLRVRTNHEHDYARGTRVAARICAEHPLAAFPPAD</sequence>
<keyword evidence="2" id="KW-0547">Nucleotide-binding</keyword>
<keyword evidence="3" id="KW-0067">ATP-binding</keyword>
<reference evidence="5 6" key="1">
    <citation type="submission" date="2013-10" db="EMBL/GenBank/DDBJ databases">
        <title>Salinisphaera orenii MK-B5 Genome Sequencing.</title>
        <authorList>
            <person name="Lai Q."/>
            <person name="Li C."/>
            <person name="Shao Z."/>
        </authorList>
    </citation>
    <scope>NUCLEOTIDE SEQUENCE [LARGE SCALE GENOMIC DNA]</scope>
    <source>
        <strain evidence="5 6">MK-B5</strain>
    </source>
</reference>
<evidence type="ECO:0000256" key="2">
    <source>
        <dbReference type="ARBA" id="ARBA00022741"/>
    </source>
</evidence>
<dbReference type="InterPro" id="IPR003439">
    <property type="entry name" value="ABC_transporter-like_ATP-bd"/>
</dbReference>
<dbReference type="InterPro" id="IPR027417">
    <property type="entry name" value="P-loop_NTPase"/>
</dbReference>
<dbReference type="GO" id="GO:0005524">
    <property type="term" value="F:ATP binding"/>
    <property type="evidence" value="ECO:0007669"/>
    <property type="project" value="UniProtKB-KW"/>
</dbReference>
<dbReference type="EMBL" id="AYKH01000001">
    <property type="protein sequence ID" value="ROO30567.1"/>
    <property type="molecule type" value="Genomic_DNA"/>
</dbReference>
<dbReference type="PANTHER" id="PTHR42781">
    <property type="entry name" value="SPERMIDINE/PUTRESCINE IMPORT ATP-BINDING PROTEIN POTA"/>
    <property type="match status" value="1"/>
</dbReference>
<dbReference type="Pfam" id="PF08402">
    <property type="entry name" value="TOBE_2"/>
    <property type="match status" value="1"/>
</dbReference>
<dbReference type="Pfam" id="PF00005">
    <property type="entry name" value="ABC_tran"/>
    <property type="match status" value="1"/>
</dbReference>